<protein>
    <recommendedName>
        <fullName evidence="12">Phosphoglucomutase</fullName>
        <ecNumber evidence="6">5.4.2.2</ecNumber>
    </recommendedName>
    <alternativeName>
        <fullName evidence="14">Alpha-phosphoglucomutase</fullName>
    </alternativeName>
    <alternativeName>
        <fullName evidence="13">Glucose phosphomutase</fullName>
    </alternativeName>
</protein>
<dbReference type="EMBL" id="CP007806">
    <property type="protein sequence ID" value="AIG27764.1"/>
    <property type="molecule type" value="Genomic_DNA"/>
</dbReference>
<evidence type="ECO:0000256" key="10">
    <source>
        <dbReference type="ARBA" id="ARBA00022842"/>
    </source>
</evidence>
<dbReference type="Pfam" id="PF02879">
    <property type="entry name" value="PGM_PMM_II"/>
    <property type="match status" value="1"/>
</dbReference>
<dbReference type="InterPro" id="IPR005845">
    <property type="entry name" value="A-D-PHexomutase_a/b/a-II"/>
</dbReference>
<dbReference type="STRING" id="1042163.BRLA_c034520"/>
<dbReference type="EC" id="5.4.2.2" evidence="6"/>
<dbReference type="HOGENOM" id="CLU_016950_7_1_9"/>
<dbReference type="GO" id="GO:0000287">
    <property type="term" value="F:magnesium ion binding"/>
    <property type="evidence" value="ECO:0007669"/>
    <property type="project" value="InterPro"/>
</dbReference>
<evidence type="ECO:0000259" key="16">
    <source>
        <dbReference type="Pfam" id="PF00408"/>
    </source>
</evidence>
<evidence type="ECO:0000313" key="20">
    <source>
        <dbReference type="EMBL" id="AIG27764.1"/>
    </source>
</evidence>
<feature type="domain" description="Alpha-D-phosphohexomutase alpha/beta/alpha" evidence="19">
    <location>
        <begin position="272"/>
        <end position="379"/>
    </location>
</feature>
<dbReference type="Pfam" id="PF02878">
    <property type="entry name" value="PGM_PMM_I"/>
    <property type="match status" value="1"/>
</dbReference>
<comment type="pathway">
    <text evidence="3">Glycolipid metabolism; diglucosyl-diacylglycerol biosynthesis.</text>
</comment>
<keyword evidence="10 15" id="KW-0460">Magnesium</keyword>
<dbReference type="SUPFAM" id="SSF53738">
    <property type="entry name" value="Phosphoglucomutase, first 3 domains"/>
    <property type="match status" value="2"/>
</dbReference>
<evidence type="ECO:0000256" key="3">
    <source>
        <dbReference type="ARBA" id="ARBA00005164"/>
    </source>
</evidence>
<evidence type="ECO:0000256" key="4">
    <source>
        <dbReference type="ARBA" id="ARBA00005189"/>
    </source>
</evidence>
<keyword evidence="21" id="KW-1185">Reference proteome</keyword>
<evidence type="ECO:0000256" key="14">
    <source>
        <dbReference type="ARBA" id="ARBA00041467"/>
    </source>
</evidence>
<evidence type="ECO:0000256" key="12">
    <source>
        <dbReference type="ARBA" id="ARBA00039995"/>
    </source>
</evidence>
<dbReference type="GO" id="GO:0008973">
    <property type="term" value="F:phosphopentomutase activity"/>
    <property type="evidence" value="ECO:0007669"/>
    <property type="project" value="TreeGrafter"/>
</dbReference>
<dbReference type="PROSITE" id="PS00710">
    <property type="entry name" value="PGM_PMM"/>
    <property type="match status" value="1"/>
</dbReference>
<feature type="domain" description="Alpha-D-phosphohexomutase alpha/beta/alpha" evidence="18">
    <location>
        <begin position="168"/>
        <end position="267"/>
    </location>
</feature>
<reference evidence="20 21" key="1">
    <citation type="journal article" date="2011" name="J. Bacteriol.">
        <title>Genome sequence of Brevibacillus laterosporus LMG 15441, a pathogen of invertebrates.</title>
        <authorList>
            <person name="Djukic M."/>
            <person name="Poehlein A."/>
            <person name="Thurmer A."/>
            <person name="Daniel R."/>
        </authorList>
    </citation>
    <scope>NUCLEOTIDE SEQUENCE [LARGE SCALE GENOMIC DNA]</scope>
    <source>
        <strain evidence="20 21">LMG 15441</strain>
    </source>
</reference>
<dbReference type="PRINTS" id="PR00509">
    <property type="entry name" value="PGMPMM"/>
</dbReference>
<evidence type="ECO:0000256" key="7">
    <source>
        <dbReference type="ARBA" id="ARBA00022526"/>
    </source>
</evidence>
<dbReference type="GO" id="GO:0006166">
    <property type="term" value="P:purine ribonucleoside salvage"/>
    <property type="evidence" value="ECO:0007669"/>
    <property type="project" value="TreeGrafter"/>
</dbReference>
<comment type="pathway">
    <text evidence="4">Lipid metabolism.</text>
</comment>
<dbReference type="InterPro" id="IPR005841">
    <property type="entry name" value="Alpha-D-phosphohexomutase_SF"/>
</dbReference>
<dbReference type="Proteomes" id="UP000005850">
    <property type="component" value="Chromosome"/>
</dbReference>
<keyword evidence="9 15" id="KW-0479">Metal-binding</keyword>
<dbReference type="PANTHER" id="PTHR45745:SF1">
    <property type="entry name" value="PHOSPHOGLUCOMUTASE 2B-RELATED"/>
    <property type="match status" value="1"/>
</dbReference>
<evidence type="ECO:0000256" key="9">
    <source>
        <dbReference type="ARBA" id="ARBA00022723"/>
    </source>
</evidence>
<feature type="domain" description="Alpha-D-phosphohexomutase alpha/beta/alpha" evidence="17">
    <location>
        <begin position="5"/>
        <end position="138"/>
    </location>
</feature>
<evidence type="ECO:0000259" key="18">
    <source>
        <dbReference type="Pfam" id="PF02879"/>
    </source>
</evidence>
<dbReference type="CDD" id="cd05800">
    <property type="entry name" value="PGM_like2"/>
    <property type="match status" value="1"/>
</dbReference>
<comment type="catalytic activity">
    <reaction evidence="1">
        <text>alpha-D-glucose 1-phosphate = alpha-D-glucose 6-phosphate</text>
        <dbReference type="Rhea" id="RHEA:23536"/>
        <dbReference type="ChEBI" id="CHEBI:58225"/>
        <dbReference type="ChEBI" id="CHEBI:58601"/>
        <dbReference type="EC" id="5.4.2.2"/>
    </reaction>
</comment>
<dbReference type="AlphaFoldDB" id="A0A075R7F6"/>
<dbReference type="GO" id="GO:0006006">
    <property type="term" value="P:glucose metabolic process"/>
    <property type="evidence" value="ECO:0007669"/>
    <property type="project" value="UniProtKB-KW"/>
</dbReference>
<dbReference type="InterPro" id="IPR036900">
    <property type="entry name" value="A-D-PHexomutase_C_sf"/>
</dbReference>
<organism evidence="20 21">
    <name type="scientific">Brevibacillus laterosporus LMG 15441</name>
    <dbReference type="NCBI Taxonomy" id="1042163"/>
    <lineage>
        <taxon>Bacteria</taxon>
        <taxon>Bacillati</taxon>
        <taxon>Bacillota</taxon>
        <taxon>Bacilli</taxon>
        <taxon>Bacillales</taxon>
        <taxon>Paenibacillaceae</taxon>
        <taxon>Brevibacillus</taxon>
    </lineage>
</organism>
<keyword evidence="11 20" id="KW-0413">Isomerase</keyword>
<evidence type="ECO:0000256" key="8">
    <source>
        <dbReference type="ARBA" id="ARBA00022553"/>
    </source>
</evidence>
<comment type="similarity">
    <text evidence="5 15">Belongs to the phosphohexose mutase family.</text>
</comment>
<evidence type="ECO:0000256" key="2">
    <source>
        <dbReference type="ARBA" id="ARBA00001946"/>
    </source>
</evidence>
<dbReference type="KEGG" id="blr:BRLA_c034520"/>
<keyword evidence="7" id="KW-0119">Carbohydrate metabolism</keyword>
<dbReference type="SUPFAM" id="SSF55957">
    <property type="entry name" value="Phosphoglucomutase, C-terminal domain"/>
    <property type="match status" value="1"/>
</dbReference>
<accession>A0A075R7F6</accession>
<evidence type="ECO:0000256" key="6">
    <source>
        <dbReference type="ARBA" id="ARBA00012728"/>
    </source>
</evidence>
<dbReference type="Pfam" id="PF02880">
    <property type="entry name" value="PGM_PMM_III"/>
    <property type="match status" value="1"/>
</dbReference>
<evidence type="ECO:0000256" key="11">
    <source>
        <dbReference type="ARBA" id="ARBA00023235"/>
    </source>
</evidence>
<keyword evidence="8" id="KW-0597">Phosphoprotein</keyword>
<dbReference type="PANTHER" id="PTHR45745">
    <property type="entry name" value="PHOSPHOMANNOMUTASE 45A"/>
    <property type="match status" value="1"/>
</dbReference>
<dbReference type="eggNOG" id="COG1109">
    <property type="taxonomic scope" value="Bacteria"/>
</dbReference>
<dbReference type="GO" id="GO:0004614">
    <property type="term" value="F:phosphoglucomutase activity"/>
    <property type="evidence" value="ECO:0007669"/>
    <property type="project" value="UniProtKB-EC"/>
</dbReference>
<evidence type="ECO:0000313" key="21">
    <source>
        <dbReference type="Proteomes" id="UP000005850"/>
    </source>
</evidence>
<comment type="cofactor">
    <cofactor evidence="2">
        <name>Mg(2+)</name>
        <dbReference type="ChEBI" id="CHEBI:18420"/>
    </cofactor>
</comment>
<dbReference type="InterPro" id="IPR005846">
    <property type="entry name" value="A-D-PHexomutase_a/b/a-III"/>
</dbReference>
<name>A0A075R7F6_BRELA</name>
<evidence type="ECO:0000256" key="13">
    <source>
        <dbReference type="ARBA" id="ARBA00041398"/>
    </source>
</evidence>
<keyword evidence="7" id="KW-0313">Glucose metabolism</keyword>
<dbReference type="InterPro" id="IPR016055">
    <property type="entry name" value="A-D-PHexomutase_a/b/a-I/II/III"/>
</dbReference>
<evidence type="ECO:0000256" key="5">
    <source>
        <dbReference type="ARBA" id="ARBA00010231"/>
    </source>
</evidence>
<dbReference type="RefSeq" id="WP_003336739.1">
    <property type="nucleotide sequence ID" value="NZ_CP007806.1"/>
</dbReference>
<evidence type="ECO:0000259" key="19">
    <source>
        <dbReference type="Pfam" id="PF02880"/>
    </source>
</evidence>
<dbReference type="Gene3D" id="3.40.120.10">
    <property type="entry name" value="Alpha-D-Glucose-1,6-Bisphosphate, subunit A, domain 3"/>
    <property type="match status" value="3"/>
</dbReference>
<proteinExistence type="inferred from homology"/>
<sequence length="475" mass="53080">MKKQIVFGTDGWRAVMADQFTMENVRTVAKAIACYTEENGWINRGIIVGYDTRFMGRMFAQEVVRVLTAQGILSFLVSEPTPTPVVAFGVKHFGVSGAVMLTASHNPAEYNGIKYIPEYAGPASPEITQRLEVLIQEIVARNEQIETRCMEEAKNCKLYQPIHLKPHYEAHIRRLIRMDALQQANLTVVVDAMHGAGSGYMSALLQEAGVAVKSIREERDPLFGGGLPEPNEHHLAELSRQVLVEHADLGVANDGDADRFGIVDRQGRYLPPNEVLTLLTYHMVKNRNGQGKVIRTVATTHQLDRICEYYGLDIIETPVGFKYIGAQMLKGDVLIGGEESGGASILGHIPEKDGILINLLIAEMCAVEGKSLDEIKTDIHRQFGRMYSIRLDIRLKEKEAFLRRFKEKPPHAIAGYAVESIHTSDGFKLLLEGGHWVLIRPSGTEPLLRIYCEATGSEELERLKEAVRDWFEESM</sequence>
<evidence type="ECO:0000256" key="15">
    <source>
        <dbReference type="RuleBase" id="RU004326"/>
    </source>
</evidence>
<gene>
    <name evidence="20" type="ORF">BRLA_c034520</name>
</gene>
<evidence type="ECO:0000259" key="17">
    <source>
        <dbReference type="Pfam" id="PF02878"/>
    </source>
</evidence>
<dbReference type="Gene3D" id="3.30.310.50">
    <property type="entry name" value="Alpha-D-phosphohexomutase, C-terminal domain"/>
    <property type="match status" value="1"/>
</dbReference>
<dbReference type="InterPro" id="IPR005843">
    <property type="entry name" value="A-D-PHexomutase_C"/>
</dbReference>
<dbReference type="InterPro" id="IPR016066">
    <property type="entry name" value="A-D-PHexomutase_CS"/>
</dbReference>
<dbReference type="InterPro" id="IPR005844">
    <property type="entry name" value="A-D-PHexomutase_a/b/a-I"/>
</dbReference>
<feature type="domain" description="Alpha-D-phosphohexomutase C-terminal" evidence="16">
    <location>
        <begin position="408"/>
        <end position="469"/>
    </location>
</feature>
<evidence type="ECO:0000256" key="1">
    <source>
        <dbReference type="ARBA" id="ARBA00000443"/>
    </source>
</evidence>
<dbReference type="Pfam" id="PF00408">
    <property type="entry name" value="PGM_PMM_IV"/>
    <property type="match status" value="1"/>
</dbReference>